<dbReference type="InterPro" id="IPR046947">
    <property type="entry name" value="LytR-like"/>
</dbReference>
<evidence type="ECO:0000313" key="5">
    <source>
        <dbReference type="Proteomes" id="UP000198412"/>
    </source>
</evidence>
<accession>A0A238VCL5</accession>
<dbReference type="SUPFAM" id="SSF52172">
    <property type="entry name" value="CheY-like"/>
    <property type="match status" value="1"/>
</dbReference>
<organism evidence="4 5">
    <name type="scientific">Lutibacter flavus</name>
    <dbReference type="NCBI Taxonomy" id="691689"/>
    <lineage>
        <taxon>Bacteria</taxon>
        <taxon>Pseudomonadati</taxon>
        <taxon>Bacteroidota</taxon>
        <taxon>Flavobacteriia</taxon>
        <taxon>Flavobacteriales</taxon>
        <taxon>Flavobacteriaceae</taxon>
        <taxon>Lutibacter</taxon>
    </lineage>
</organism>
<dbReference type="InterPro" id="IPR007492">
    <property type="entry name" value="LytTR_DNA-bd_dom"/>
</dbReference>
<dbReference type="PANTHER" id="PTHR37299:SF1">
    <property type="entry name" value="STAGE 0 SPORULATION PROTEIN A HOMOLOG"/>
    <property type="match status" value="1"/>
</dbReference>
<dbReference type="PROSITE" id="PS50110">
    <property type="entry name" value="RESPONSE_REGULATORY"/>
    <property type="match status" value="1"/>
</dbReference>
<dbReference type="RefSeq" id="WP_089376569.1">
    <property type="nucleotide sequence ID" value="NZ_FZNX01000001.1"/>
</dbReference>
<reference evidence="5" key="1">
    <citation type="submission" date="2017-06" db="EMBL/GenBank/DDBJ databases">
        <authorList>
            <person name="Varghese N."/>
            <person name="Submissions S."/>
        </authorList>
    </citation>
    <scope>NUCLEOTIDE SEQUENCE [LARGE SCALE GENOMIC DNA]</scope>
    <source>
        <strain evidence="5">DSM 27993</strain>
    </source>
</reference>
<gene>
    <name evidence="4" type="ORF">SAMN04488111_0197</name>
</gene>
<dbReference type="Proteomes" id="UP000198412">
    <property type="component" value="Unassembled WGS sequence"/>
</dbReference>
<dbReference type="InterPro" id="IPR001789">
    <property type="entry name" value="Sig_transdc_resp-reg_receiver"/>
</dbReference>
<dbReference type="GO" id="GO:0003677">
    <property type="term" value="F:DNA binding"/>
    <property type="evidence" value="ECO:0007669"/>
    <property type="project" value="InterPro"/>
</dbReference>
<dbReference type="EMBL" id="FZNX01000001">
    <property type="protein sequence ID" value="SNR31433.1"/>
    <property type="molecule type" value="Genomic_DNA"/>
</dbReference>
<evidence type="ECO:0000259" key="2">
    <source>
        <dbReference type="PROSITE" id="PS50110"/>
    </source>
</evidence>
<feature type="domain" description="Response regulatory" evidence="2">
    <location>
        <begin position="3"/>
        <end position="119"/>
    </location>
</feature>
<keyword evidence="1" id="KW-0597">Phosphoprotein</keyword>
<dbReference type="PROSITE" id="PS50930">
    <property type="entry name" value="HTH_LYTTR"/>
    <property type="match status" value="1"/>
</dbReference>
<dbReference type="Gene3D" id="3.40.50.2300">
    <property type="match status" value="1"/>
</dbReference>
<protein>
    <submittedName>
        <fullName evidence="4">Two component transcriptional regulator, LytTR family</fullName>
    </submittedName>
</protein>
<sequence length="244" mass="28398">MINVLLFEDNKNDVAQLKASLPKNEFEIVGISSNLKDGNQQIKQLDFDIAIIDIFMGDKPEGIEFANEINNSTKPKPFIFLTSSIEQHIFKNAKNTQPFNYLIKPFNKFELLFSIELAIEKYAEQQGAFAEKKTVFCNDCFFVKKNNSLIKITFDQIFYVTVDSQYCKMITESGNFILQISLTQILKDLPPEKFIKTHRNYVVNLNMVDSIYPNDNLLILKNKDKVLLSRRLQSDFFTKYRIFK</sequence>
<dbReference type="PANTHER" id="PTHR37299">
    <property type="entry name" value="TRANSCRIPTIONAL REGULATOR-RELATED"/>
    <property type="match status" value="1"/>
</dbReference>
<dbReference type="InterPro" id="IPR011006">
    <property type="entry name" value="CheY-like_superfamily"/>
</dbReference>
<feature type="domain" description="HTH LytTR-type" evidence="3">
    <location>
        <begin position="141"/>
        <end position="231"/>
    </location>
</feature>
<dbReference type="GO" id="GO:0000156">
    <property type="term" value="F:phosphorelay response regulator activity"/>
    <property type="evidence" value="ECO:0007669"/>
    <property type="project" value="InterPro"/>
</dbReference>
<dbReference type="SMART" id="SM00448">
    <property type="entry name" value="REC"/>
    <property type="match status" value="1"/>
</dbReference>
<evidence type="ECO:0000256" key="1">
    <source>
        <dbReference type="PROSITE-ProRule" id="PRU00169"/>
    </source>
</evidence>
<name>A0A238VCL5_9FLAO</name>
<proteinExistence type="predicted"/>
<dbReference type="SMART" id="SM00850">
    <property type="entry name" value="LytTR"/>
    <property type="match status" value="1"/>
</dbReference>
<dbReference type="Pfam" id="PF04397">
    <property type="entry name" value="LytTR"/>
    <property type="match status" value="1"/>
</dbReference>
<evidence type="ECO:0000259" key="3">
    <source>
        <dbReference type="PROSITE" id="PS50930"/>
    </source>
</evidence>
<feature type="modified residue" description="4-aspartylphosphate" evidence="1">
    <location>
        <position position="53"/>
    </location>
</feature>
<evidence type="ECO:0000313" key="4">
    <source>
        <dbReference type="EMBL" id="SNR31433.1"/>
    </source>
</evidence>
<dbReference type="Pfam" id="PF00072">
    <property type="entry name" value="Response_reg"/>
    <property type="match status" value="1"/>
</dbReference>
<dbReference type="OrthoDB" id="2962330at2"/>
<keyword evidence="5" id="KW-1185">Reference proteome</keyword>
<dbReference type="Gene3D" id="2.40.50.1020">
    <property type="entry name" value="LytTr DNA-binding domain"/>
    <property type="match status" value="1"/>
</dbReference>
<dbReference type="AlphaFoldDB" id="A0A238VCL5"/>